<dbReference type="CDD" id="cd07729">
    <property type="entry name" value="AHL_lactonase_MBL-fold"/>
    <property type="match status" value="1"/>
</dbReference>
<dbReference type="Gene3D" id="3.60.15.10">
    <property type="entry name" value="Ribonuclease Z/Hydroxyacylglutathione hydrolase-like"/>
    <property type="match status" value="1"/>
</dbReference>
<reference evidence="8" key="1">
    <citation type="submission" date="2018-12" db="EMBL/GenBank/DDBJ databases">
        <title>Novel natural products biosynthetic potential of the class Ktedonobacteria.</title>
        <authorList>
            <person name="Zheng Y."/>
            <person name="Saitou A."/>
            <person name="Wang C.M."/>
            <person name="Toyoda A."/>
            <person name="Minakuchi Y."/>
            <person name="Sekiguchi Y."/>
            <person name="Ueda K."/>
            <person name="Takano H."/>
            <person name="Sakai Y."/>
            <person name="Yokota A."/>
            <person name="Yabe S."/>
        </authorList>
    </citation>
    <scope>NUCLEOTIDE SEQUENCE</scope>
    <source>
        <strain evidence="8">COM3</strain>
    </source>
</reference>
<proteinExistence type="inferred from homology"/>
<dbReference type="GO" id="GO:0016787">
    <property type="term" value="F:hydrolase activity"/>
    <property type="evidence" value="ECO:0007669"/>
    <property type="project" value="UniProtKB-KW"/>
</dbReference>
<feature type="transmembrane region" description="Helical" evidence="6">
    <location>
        <begin position="12"/>
        <end position="33"/>
    </location>
</feature>
<comment type="similarity">
    <text evidence="2">Belongs to the metallo-beta-lactamase superfamily.</text>
</comment>
<dbReference type="PANTHER" id="PTHR42978">
    <property type="entry name" value="QUORUM-QUENCHING LACTONASE YTNP-RELATED-RELATED"/>
    <property type="match status" value="1"/>
</dbReference>
<evidence type="ECO:0000256" key="5">
    <source>
        <dbReference type="ARBA" id="ARBA00022833"/>
    </source>
</evidence>
<keyword evidence="6" id="KW-0812">Transmembrane</keyword>
<keyword evidence="4" id="KW-0378">Hydrolase</keyword>
<dbReference type="GO" id="GO:0046872">
    <property type="term" value="F:metal ion binding"/>
    <property type="evidence" value="ECO:0007669"/>
    <property type="project" value="UniProtKB-KW"/>
</dbReference>
<accession>A0A455SGX0</accession>
<comment type="cofactor">
    <cofactor evidence="1">
        <name>Zn(2+)</name>
        <dbReference type="ChEBI" id="CHEBI:29105"/>
    </cofactor>
</comment>
<dbReference type="PANTHER" id="PTHR42978:SF7">
    <property type="entry name" value="METALLO-HYDROLASE RV2300C-RELATED"/>
    <property type="match status" value="1"/>
</dbReference>
<evidence type="ECO:0000313" key="8">
    <source>
        <dbReference type="EMBL" id="BBH87703.1"/>
    </source>
</evidence>
<keyword evidence="5" id="KW-0862">Zinc</keyword>
<evidence type="ECO:0000256" key="1">
    <source>
        <dbReference type="ARBA" id="ARBA00001947"/>
    </source>
</evidence>
<protein>
    <submittedName>
        <fullName evidence="8">N-acyl homoserine lactonase</fullName>
    </submittedName>
</protein>
<gene>
    <name evidence="8" type="ORF">KTC_24540</name>
</gene>
<keyword evidence="3" id="KW-0479">Metal-binding</keyword>
<evidence type="ECO:0000256" key="6">
    <source>
        <dbReference type="SAM" id="Phobius"/>
    </source>
</evidence>
<evidence type="ECO:0000259" key="7">
    <source>
        <dbReference type="SMART" id="SM00849"/>
    </source>
</evidence>
<feature type="domain" description="Metallo-beta-lactamase" evidence="7">
    <location>
        <begin position="27"/>
        <end position="233"/>
    </location>
</feature>
<evidence type="ECO:0000256" key="3">
    <source>
        <dbReference type="ARBA" id="ARBA00022723"/>
    </source>
</evidence>
<dbReference type="Pfam" id="PF00753">
    <property type="entry name" value="Lactamase_B"/>
    <property type="match status" value="1"/>
</dbReference>
<dbReference type="InterPro" id="IPR036866">
    <property type="entry name" value="RibonucZ/Hydroxyglut_hydro"/>
</dbReference>
<dbReference type="AlphaFoldDB" id="A0A455SGX0"/>
<keyword evidence="6" id="KW-1133">Transmembrane helix</keyword>
<evidence type="ECO:0000256" key="2">
    <source>
        <dbReference type="ARBA" id="ARBA00007749"/>
    </source>
</evidence>
<sequence>MTSTTVGPQRLYLMQVATMLAGPLMLPVPCYLVQMGDGKNILIDTGLALAPAGTEIIQEDSLGRGLGLRYGQSVIEQLATLGVQPEDVDLLISTHYDEDHAGNLGAFPRAQIVVQRLQHEVAIAGHPRFEKTRSQWDQPASRFRFVEGDTELLPGLELIETSGHVPGHQSVIVSLPQTGPVLLAIDAVALQAHFTRERPVGPTDADGEQTIASTLKLLELNRKRAFSLTVFGHDQEQWNTLKQLPAFYD</sequence>
<dbReference type="InterPro" id="IPR001279">
    <property type="entry name" value="Metallo-B-lactamas"/>
</dbReference>
<organism evidence="8">
    <name type="scientific">Thermosporothrix sp. COM3</name>
    <dbReference type="NCBI Taxonomy" id="2490863"/>
    <lineage>
        <taxon>Bacteria</taxon>
        <taxon>Bacillati</taxon>
        <taxon>Chloroflexota</taxon>
        <taxon>Ktedonobacteria</taxon>
        <taxon>Ktedonobacterales</taxon>
        <taxon>Thermosporotrichaceae</taxon>
        <taxon>Thermosporothrix</taxon>
    </lineage>
</organism>
<dbReference type="InterPro" id="IPR051013">
    <property type="entry name" value="MBL_superfamily_lactonases"/>
</dbReference>
<dbReference type="EMBL" id="AP019376">
    <property type="protein sequence ID" value="BBH87703.1"/>
    <property type="molecule type" value="Genomic_DNA"/>
</dbReference>
<dbReference type="SMART" id="SM00849">
    <property type="entry name" value="Lactamase_B"/>
    <property type="match status" value="1"/>
</dbReference>
<evidence type="ECO:0000256" key="4">
    <source>
        <dbReference type="ARBA" id="ARBA00022801"/>
    </source>
</evidence>
<name>A0A455SGX0_9CHLR</name>
<keyword evidence="6" id="KW-0472">Membrane</keyword>
<dbReference type="SUPFAM" id="SSF56281">
    <property type="entry name" value="Metallo-hydrolase/oxidoreductase"/>
    <property type="match status" value="1"/>
</dbReference>